<dbReference type="Pfam" id="PF02811">
    <property type="entry name" value="PHP"/>
    <property type="match status" value="1"/>
</dbReference>
<sequence>MLVYQTHLATSDRPAAQDTRTLCTLFNQLTAESCPRHYNFHMHSVYSDGRLRPEAIMEQAVTLGLKGLAITDHHSADGYRQAQRWLDDWKQSLPDAPTPRLWTGVEINADLMGAEVHILGYGYNPDHPVIQPYLQGEKVQGAAFGAQQVIDSIHAAGGLAVLAHPARYRKSASKLIPQAAKLGIDGSEAYYSYNNPDPWVPSPKETAQVQKLNAAHGLYSTCGTDTHGLSLLRRMS</sequence>
<dbReference type="RefSeq" id="WP_252662996.1">
    <property type="nucleotide sequence ID" value="NZ_CP098611.1"/>
</dbReference>
<protein>
    <submittedName>
        <fullName evidence="2">PHP domain-containing protein</fullName>
    </submittedName>
</protein>
<dbReference type="SUPFAM" id="SSF89550">
    <property type="entry name" value="PHP domain-like"/>
    <property type="match status" value="1"/>
</dbReference>
<proteinExistence type="predicted"/>
<dbReference type="InterPro" id="IPR004013">
    <property type="entry name" value="PHP_dom"/>
</dbReference>
<dbReference type="EMBL" id="CP098611">
    <property type="protein sequence ID" value="USR90972.1"/>
    <property type="molecule type" value="Genomic_DNA"/>
</dbReference>
<evidence type="ECO:0000313" key="3">
    <source>
        <dbReference type="Proteomes" id="UP001056708"/>
    </source>
</evidence>
<feature type="domain" description="Polymerase/histidinol phosphatase N-terminal" evidence="1">
    <location>
        <begin position="38"/>
        <end position="111"/>
    </location>
</feature>
<dbReference type="PANTHER" id="PTHR42924:SF3">
    <property type="entry name" value="POLYMERASE_HISTIDINOL PHOSPHATASE N-TERMINAL DOMAIN-CONTAINING PROTEIN"/>
    <property type="match status" value="1"/>
</dbReference>
<dbReference type="CDD" id="cd07438">
    <property type="entry name" value="PHP_HisPPase_AMP"/>
    <property type="match status" value="1"/>
</dbReference>
<dbReference type="InterPro" id="IPR003141">
    <property type="entry name" value="Pol/His_phosphatase_N"/>
</dbReference>
<evidence type="ECO:0000313" key="2">
    <source>
        <dbReference type="EMBL" id="USR90972.1"/>
    </source>
</evidence>
<dbReference type="PANTHER" id="PTHR42924">
    <property type="entry name" value="EXONUCLEASE"/>
    <property type="match status" value="1"/>
</dbReference>
<dbReference type="SMART" id="SM00481">
    <property type="entry name" value="POLIIIAc"/>
    <property type="match status" value="1"/>
</dbReference>
<dbReference type="Proteomes" id="UP001056708">
    <property type="component" value="Chromosome"/>
</dbReference>
<dbReference type="Gene3D" id="3.20.20.140">
    <property type="entry name" value="Metal-dependent hydrolases"/>
    <property type="match status" value="1"/>
</dbReference>
<dbReference type="InterPro" id="IPR052018">
    <property type="entry name" value="PHP_domain"/>
</dbReference>
<reference evidence="2" key="1">
    <citation type="submission" date="2022-06" db="EMBL/GenBank/DDBJ databases">
        <title>Genome sequence of Phormidium yuhuli AB48 isolated from an industrial photobioreactor environment.</title>
        <authorList>
            <person name="Qiu Y."/>
            <person name="Noonan A.J.C."/>
            <person name="Dofher K."/>
            <person name="Koch M."/>
            <person name="Kieft B."/>
            <person name="Lin X."/>
            <person name="Ziels R.M."/>
            <person name="Hallam S.J."/>
        </authorList>
    </citation>
    <scope>NUCLEOTIDE SEQUENCE</scope>
    <source>
        <strain evidence="2">AB48</strain>
    </source>
</reference>
<keyword evidence="3" id="KW-1185">Reference proteome</keyword>
<gene>
    <name evidence="2" type="ORF">NEA10_19455</name>
</gene>
<name>A0ABY5AP39_9CYAN</name>
<accession>A0ABY5AP39</accession>
<organism evidence="2 3">
    <name type="scientific">Phormidium yuhuli AB48</name>
    <dbReference type="NCBI Taxonomy" id="2940671"/>
    <lineage>
        <taxon>Bacteria</taxon>
        <taxon>Bacillati</taxon>
        <taxon>Cyanobacteriota</taxon>
        <taxon>Cyanophyceae</taxon>
        <taxon>Oscillatoriophycideae</taxon>
        <taxon>Oscillatoriales</taxon>
        <taxon>Oscillatoriaceae</taxon>
        <taxon>Phormidium</taxon>
        <taxon>Phormidium yuhuli</taxon>
    </lineage>
</organism>
<evidence type="ECO:0000259" key="1">
    <source>
        <dbReference type="SMART" id="SM00481"/>
    </source>
</evidence>
<dbReference type="InterPro" id="IPR016195">
    <property type="entry name" value="Pol/histidinol_Pase-like"/>
</dbReference>